<dbReference type="EMBL" id="BMAO01019770">
    <property type="protein sequence ID" value="GFR32685.1"/>
    <property type="molecule type" value="Genomic_DNA"/>
</dbReference>
<accession>A0A8X6JES5</accession>
<protein>
    <submittedName>
        <fullName evidence="1">Uncharacterized protein</fullName>
    </submittedName>
</protein>
<comment type="caution">
    <text evidence="1">The sequence shown here is derived from an EMBL/GenBank/DDBJ whole genome shotgun (WGS) entry which is preliminary data.</text>
</comment>
<dbReference type="OrthoDB" id="10593635at2759"/>
<proteinExistence type="predicted"/>
<dbReference type="AlphaFoldDB" id="A0A8X6JES5"/>
<evidence type="ECO:0000313" key="2">
    <source>
        <dbReference type="Proteomes" id="UP000887116"/>
    </source>
</evidence>
<sequence length="131" mass="14948">MHAQRTVLPGQEHSRSGTQGGILSMTEARHQPLRTTQIGEKKTFIRITHGWKYSTWMPSKSITHCMLENVDNKTERSIYIASEINALPLLIDSFKFSKVWGIHMYSLDLRYTPNQKSIGITQATEMKNGGR</sequence>
<reference evidence="1" key="1">
    <citation type="submission" date="2020-07" db="EMBL/GenBank/DDBJ databases">
        <title>Multicomponent nature underlies the extraordinary mechanical properties of spider dragline silk.</title>
        <authorList>
            <person name="Kono N."/>
            <person name="Nakamura H."/>
            <person name="Mori M."/>
            <person name="Yoshida Y."/>
            <person name="Ohtoshi R."/>
            <person name="Malay A.D."/>
            <person name="Moran D.A.P."/>
            <person name="Tomita M."/>
            <person name="Numata K."/>
            <person name="Arakawa K."/>
        </authorList>
    </citation>
    <scope>NUCLEOTIDE SEQUENCE</scope>
</reference>
<name>A0A8X6JES5_TRICU</name>
<evidence type="ECO:0000313" key="1">
    <source>
        <dbReference type="EMBL" id="GFR32685.1"/>
    </source>
</evidence>
<keyword evidence="2" id="KW-1185">Reference proteome</keyword>
<organism evidence="1 2">
    <name type="scientific">Trichonephila clavata</name>
    <name type="common">Joro spider</name>
    <name type="synonym">Nephila clavata</name>
    <dbReference type="NCBI Taxonomy" id="2740835"/>
    <lineage>
        <taxon>Eukaryota</taxon>
        <taxon>Metazoa</taxon>
        <taxon>Ecdysozoa</taxon>
        <taxon>Arthropoda</taxon>
        <taxon>Chelicerata</taxon>
        <taxon>Arachnida</taxon>
        <taxon>Araneae</taxon>
        <taxon>Araneomorphae</taxon>
        <taxon>Entelegynae</taxon>
        <taxon>Araneoidea</taxon>
        <taxon>Nephilidae</taxon>
        <taxon>Trichonephila</taxon>
    </lineage>
</organism>
<dbReference type="Proteomes" id="UP000887116">
    <property type="component" value="Unassembled WGS sequence"/>
</dbReference>
<gene>
    <name evidence="1" type="ORF">TNCT_571101</name>
</gene>